<organism evidence="2 3">
    <name type="scientific">Paraburkholderia kururiensis</name>
    <dbReference type="NCBI Taxonomy" id="984307"/>
    <lineage>
        <taxon>Bacteria</taxon>
        <taxon>Pseudomonadati</taxon>
        <taxon>Pseudomonadota</taxon>
        <taxon>Betaproteobacteria</taxon>
        <taxon>Burkholderiales</taxon>
        <taxon>Burkholderiaceae</taxon>
        <taxon>Paraburkholderia</taxon>
    </lineage>
</organism>
<protein>
    <submittedName>
        <fullName evidence="2">Uncharacterized protein</fullName>
    </submittedName>
</protein>
<gene>
    <name evidence="2" type="ORF">U0042_05130</name>
</gene>
<evidence type="ECO:0000256" key="1">
    <source>
        <dbReference type="SAM" id="MobiDB-lite"/>
    </source>
</evidence>
<keyword evidence="3" id="KW-1185">Reference proteome</keyword>
<dbReference type="Proteomes" id="UP001325479">
    <property type="component" value="Chromosome"/>
</dbReference>
<reference evidence="2 3" key="1">
    <citation type="submission" date="2023-12" db="EMBL/GenBank/DDBJ databases">
        <title>Genome sequencing and assembly of bacterial species from a model synthetic community.</title>
        <authorList>
            <person name="Hogle S.L."/>
        </authorList>
    </citation>
    <scope>NUCLEOTIDE SEQUENCE [LARGE SCALE GENOMIC DNA]</scope>
    <source>
        <strain evidence="2 3">HAMBI 2494</strain>
    </source>
</reference>
<evidence type="ECO:0000313" key="2">
    <source>
        <dbReference type="EMBL" id="WQD79088.1"/>
    </source>
</evidence>
<name>A0ABZ0WNY0_9BURK</name>
<proteinExistence type="predicted"/>
<evidence type="ECO:0000313" key="3">
    <source>
        <dbReference type="Proteomes" id="UP001325479"/>
    </source>
</evidence>
<dbReference type="RefSeq" id="WP_114813036.1">
    <property type="nucleotide sequence ID" value="NZ_CP139965.1"/>
</dbReference>
<accession>A0ABZ0WNY0</accession>
<dbReference type="EMBL" id="CP139965">
    <property type="protein sequence ID" value="WQD79088.1"/>
    <property type="molecule type" value="Genomic_DNA"/>
</dbReference>
<feature type="region of interest" description="Disordered" evidence="1">
    <location>
        <begin position="1"/>
        <end position="25"/>
    </location>
</feature>
<sequence>MIGAIESAIATSPSISTGDIDFDRFMPDADQRDEQAAAMRTTRQRTVGVRIQRKMNGGETRHGG</sequence>